<evidence type="ECO:0008006" key="4">
    <source>
        <dbReference type="Google" id="ProtNLM"/>
    </source>
</evidence>
<evidence type="ECO:0000256" key="1">
    <source>
        <dbReference type="SAM" id="MobiDB-lite"/>
    </source>
</evidence>
<dbReference type="InParanoid" id="A0A061DM02"/>
<protein>
    <recommendedName>
        <fullName evidence="4">DUF4283 domain-containing protein</fullName>
    </recommendedName>
</protein>
<proteinExistence type="predicted"/>
<dbReference type="EMBL" id="CM001879">
    <property type="protein sequence ID" value="EOX93839.1"/>
    <property type="molecule type" value="Genomic_DNA"/>
</dbReference>
<dbReference type="PANTHER" id="PTHR31286">
    <property type="entry name" value="GLYCINE-RICH CELL WALL STRUCTURAL PROTEIN 1.8-LIKE"/>
    <property type="match status" value="1"/>
</dbReference>
<dbReference type="AlphaFoldDB" id="A0A061DM02"/>
<dbReference type="HOGENOM" id="CLU_689664_0_0_1"/>
<sequence>MAAGGSPNLSSSSPPIAVPPYIQLEAAHSHLPPNKSVAAGERPPVIPLMRDPGVYKDRPAATFYEDEIQILARPFTHSVIGKFNRMPKIQEIRISTAYGSSSNALLLIAKIVGKPLYVDEATANGSRPSVARVCIEYDCRQPLVEEVWIVIRNRETGAVTGGYSQRVDFSRLSDYCNHCFHVGHKESECLVLGNRSSNKKSSEKNATDSIKQLNGMFGHVDHKTIEERLKGTEGRATVIGEKRKNLGDEAEKFLLAKEADRDPDLSRYAVLESLEEPEQLNRVKQWQTGEENSVEDRPHVSQHPSGKRQPRSDLSFSIKDGKSGGQRGGTTSDEPAAATQHTMRSRGQKLVHKLVQWDLANSGSNIREKDLTATAEEDETLVPKPMQEGEGKISKNYFTK</sequence>
<feature type="compositionally biased region" description="Polar residues" evidence="1">
    <location>
        <begin position="282"/>
        <end position="291"/>
    </location>
</feature>
<gene>
    <name evidence="2" type="ORF">TCM_002788</name>
</gene>
<dbReference type="Gramene" id="EOX93839">
    <property type="protein sequence ID" value="EOX93839"/>
    <property type="gene ID" value="TCM_002788"/>
</dbReference>
<name>A0A061DM02_THECC</name>
<evidence type="ECO:0000313" key="2">
    <source>
        <dbReference type="EMBL" id="EOX93839.1"/>
    </source>
</evidence>
<organism evidence="2 3">
    <name type="scientific">Theobroma cacao</name>
    <name type="common">Cacao</name>
    <name type="synonym">Cocoa</name>
    <dbReference type="NCBI Taxonomy" id="3641"/>
    <lineage>
        <taxon>Eukaryota</taxon>
        <taxon>Viridiplantae</taxon>
        <taxon>Streptophyta</taxon>
        <taxon>Embryophyta</taxon>
        <taxon>Tracheophyta</taxon>
        <taxon>Spermatophyta</taxon>
        <taxon>Magnoliopsida</taxon>
        <taxon>eudicotyledons</taxon>
        <taxon>Gunneridae</taxon>
        <taxon>Pentapetalae</taxon>
        <taxon>rosids</taxon>
        <taxon>malvids</taxon>
        <taxon>Malvales</taxon>
        <taxon>Malvaceae</taxon>
        <taxon>Byttnerioideae</taxon>
        <taxon>Theobroma</taxon>
    </lineage>
</organism>
<dbReference type="InterPro" id="IPR040256">
    <property type="entry name" value="At4g02000-like"/>
</dbReference>
<dbReference type="PANTHER" id="PTHR31286:SF179">
    <property type="entry name" value="RNASE H TYPE-1 DOMAIN-CONTAINING PROTEIN"/>
    <property type="match status" value="1"/>
</dbReference>
<dbReference type="Proteomes" id="UP000026915">
    <property type="component" value="Chromosome 1"/>
</dbReference>
<feature type="region of interest" description="Disordered" evidence="1">
    <location>
        <begin position="363"/>
        <end position="400"/>
    </location>
</feature>
<evidence type="ECO:0000313" key="3">
    <source>
        <dbReference type="Proteomes" id="UP000026915"/>
    </source>
</evidence>
<feature type="region of interest" description="Disordered" evidence="1">
    <location>
        <begin position="280"/>
        <end position="348"/>
    </location>
</feature>
<accession>A0A061DM02</accession>
<reference evidence="2 3" key="1">
    <citation type="journal article" date="2013" name="Genome Biol.">
        <title>The genome sequence of the most widely cultivated cacao type and its use to identify candidate genes regulating pod color.</title>
        <authorList>
            <person name="Motamayor J.C."/>
            <person name="Mockaitis K."/>
            <person name="Schmutz J."/>
            <person name="Haiminen N."/>
            <person name="Iii D.L."/>
            <person name="Cornejo O."/>
            <person name="Findley S.D."/>
            <person name="Zheng P."/>
            <person name="Utro F."/>
            <person name="Royaert S."/>
            <person name="Saski C."/>
            <person name="Jenkins J."/>
            <person name="Podicheti R."/>
            <person name="Zhao M."/>
            <person name="Scheffler B.E."/>
            <person name="Stack J.C."/>
            <person name="Feltus F.A."/>
            <person name="Mustiga G.M."/>
            <person name="Amores F."/>
            <person name="Phillips W."/>
            <person name="Marelli J.P."/>
            <person name="May G.D."/>
            <person name="Shapiro H."/>
            <person name="Ma J."/>
            <person name="Bustamante C.D."/>
            <person name="Schnell R.J."/>
            <person name="Main D."/>
            <person name="Gilbert D."/>
            <person name="Parida L."/>
            <person name="Kuhn D.N."/>
        </authorList>
    </citation>
    <scope>NUCLEOTIDE SEQUENCE [LARGE SCALE GENOMIC DNA]</scope>
    <source>
        <strain evidence="3">cv. Matina 1-6</strain>
    </source>
</reference>
<keyword evidence="3" id="KW-1185">Reference proteome</keyword>